<evidence type="ECO:0000313" key="2">
    <source>
        <dbReference type="EMBL" id="KAK9675640.1"/>
    </source>
</evidence>
<gene>
    <name evidence="2" type="ORF">RND81_11G020700</name>
</gene>
<comment type="caution">
    <text evidence="2">The sequence shown here is derived from an EMBL/GenBank/DDBJ whole genome shotgun (WGS) entry which is preliminary data.</text>
</comment>
<evidence type="ECO:0000256" key="1">
    <source>
        <dbReference type="SAM" id="MobiDB-lite"/>
    </source>
</evidence>
<feature type="compositionally biased region" description="Basic and acidic residues" evidence="1">
    <location>
        <begin position="84"/>
        <end position="101"/>
    </location>
</feature>
<protein>
    <submittedName>
        <fullName evidence="2">Uncharacterized protein</fullName>
    </submittedName>
</protein>
<sequence>MIRANKTKLLWVHKTVSSNNIDLALIRKFQNKITKKKSKTRIQDENKIKGMFQIFNTDKKDAKHTGQVWVSVTATTRLLADSIQEERPRPTKKSDYERRRN</sequence>
<feature type="region of interest" description="Disordered" evidence="1">
    <location>
        <begin position="81"/>
        <end position="101"/>
    </location>
</feature>
<organism evidence="2 3">
    <name type="scientific">Saponaria officinalis</name>
    <name type="common">Common soapwort</name>
    <name type="synonym">Lychnis saponaria</name>
    <dbReference type="NCBI Taxonomy" id="3572"/>
    <lineage>
        <taxon>Eukaryota</taxon>
        <taxon>Viridiplantae</taxon>
        <taxon>Streptophyta</taxon>
        <taxon>Embryophyta</taxon>
        <taxon>Tracheophyta</taxon>
        <taxon>Spermatophyta</taxon>
        <taxon>Magnoliopsida</taxon>
        <taxon>eudicotyledons</taxon>
        <taxon>Gunneridae</taxon>
        <taxon>Pentapetalae</taxon>
        <taxon>Caryophyllales</taxon>
        <taxon>Caryophyllaceae</taxon>
        <taxon>Caryophylleae</taxon>
        <taxon>Saponaria</taxon>
    </lineage>
</organism>
<dbReference type="AlphaFoldDB" id="A0AAW1HHR7"/>
<dbReference type="EMBL" id="JBDFQZ010000011">
    <property type="protein sequence ID" value="KAK9675640.1"/>
    <property type="molecule type" value="Genomic_DNA"/>
</dbReference>
<evidence type="ECO:0000313" key="3">
    <source>
        <dbReference type="Proteomes" id="UP001443914"/>
    </source>
</evidence>
<dbReference type="Proteomes" id="UP001443914">
    <property type="component" value="Unassembled WGS sequence"/>
</dbReference>
<keyword evidence="3" id="KW-1185">Reference proteome</keyword>
<reference evidence="2" key="1">
    <citation type="submission" date="2024-03" db="EMBL/GenBank/DDBJ databases">
        <title>WGS assembly of Saponaria officinalis var. Norfolk2.</title>
        <authorList>
            <person name="Jenkins J."/>
            <person name="Shu S."/>
            <person name="Grimwood J."/>
            <person name="Barry K."/>
            <person name="Goodstein D."/>
            <person name="Schmutz J."/>
            <person name="Leebens-Mack J."/>
            <person name="Osbourn A."/>
        </authorList>
    </citation>
    <scope>NUCLEOTIDE SEQUENCE [LARGE SCALE GENOMIC DNA]</scope>
    <source>
        <strain evidence="2">JIC</strain>
    </source>
</reference>
<name>A0AAW1HHR7_SAPOF</name>
<proteinExistence type="predicted"/>
<accession>A0AAW1HHR7</accession>